<dbReference type="InterPro" id="IPR009057">
    <property type="entry name" value="Homeodomain-like_sf"/>
</dbReference>
<dbReference type="AlphaFoldDB" id="A0AA46P4Y1"/>
<gene>
    <name evidence="4" type="ORF">OCS65_01865</name>
</gene>
<dbReference type="SUPFAM" id="SSF46689">
    <property type="entry name" value="Homeodomain-like"/>
    <property type="match status" value="1"/>
</dbReference>
<sequence>MNAPLEDLSYEVGTSKAAARIRAAATEVFAAKGYGAASTREIAARLDLSPGAVYPHYKTKESLLFAIALEGHLAVLDTITRASDTATHPRDQLVAAVSAYVKWHARHHAIARVVQYELRALSDEHFQAIAKIRRATSKVFDRILESGDASGEFHTLDSAAATLAITSLGIDVSRWFPSNAYSDPESLAERFVELALRMVGYM</sequence>
<dbReference type="PRINTS" id="PR00455">
    <property type="entry name" value="HTHTETR"/>
</dbReference>
<dbReference type="InterPro" id="IPR001647">
    <property type="entry name" value="HTH_TetR"/>
</dbReference>
<dbReference type="SUPFAM" id="SSF48498">
    <property type="entry name" value="Tetracyclin repressor-like, C-terminal domain"/>
    <property type="match status" value="1"/>
</dbReference>
<reference evidence="4" key="1">
    <citation type="submission" date="2022-09" db="EMBL/GenBank/DDBJ databases">
        <title>The genome sequence of Rhodococcus aetherivorans N1.</title>
        <authorList>
            <person name="Jiang W."/>
        </authorList>
    </citation>
    <scope>NUCLEOTIDE SEQUENCE</scope>
    <source>
        <strain evidence="4">N1</strain>
    </source>
</reference>
<keyword evidence="1 2" id="KW-0238">DNA-binding</keyword>
<dbReference type="GO" id="GO:0003700">
    <property type="term" value="F:DNA-binding transcription factor activity"/>
    <property type="evidence" value="ECO:0007669"/>
    <property type="project" value="TreeGrafter"/>
</dbReference>
<dbReference type="EMBL" id="CP106982">
    <property type="protein sequence ID" value="UYF94545.1"/>
    <property type="molecule type" value="Genomic_DNA"/>
</dbReference>
<dbReference type="RefSeq" id="WP_168580432.1">
    <property type="nucleotide sequence ID" value="NZ_CP088969.1"/>
</dbReference>
<dbReference type="Gene3D" id="1.10.357.10">
    <property type="entry name" value="Tetracycline Repressor, domain 2"/>
    <property type="match status" value="1"/>
</dbReference>
<dbReference type="Proteomes" id="UP001163947">
    <property type="component" value="Chromosome"/>
</dbReference>
<protein>
    <submittedName>
        <fullName evidence="4">TetR/AcrR family transcriptional regulator</fullName>
    </submittedName>
</protein>
<dbReference type="GO" id="GO:0000976">
    <property type="term" value="F:transcription cis-regulatory region binding"/>
    <property type="evidence" value="ECO:0007669"/>
    <property type="project" value="TreeGrafter"/>
</dbReference>
<accession>A0AA46P4Y1</accession>
<evidence type="ECO:0000313" key="5">
    <source>
        <dbReference type="Proteomes" id="UP001163947"/>
    </source>
</evidence>
<dbReference type="PANTHER" id="PTHR30055:SF200">
    <property type="entry name" value="HTH-TYPE TRANSCRIPTIONAL REPRESSOR BDCR"/>
    <property type="match status" value="1"/>
</dbReference>
<evidence type="ECO:0000256" key="1">
    <source>
        <dbReference type="ARBA" id="ARBA00023125"/>
    </source>
</evidence>
<evidence type="ECO:0000313" key="4">
    <source>
        <dbReference type="EMBL" id="UYF94545.1"/>
    </source>
</evidence>
<dbReference type="Pfam" id="PF00440">
    <property type="entry name" value="TetR_N"/>
    <property type="match status" value="1"/>
</dbReference>
<dbReference type="InterPro" id="IPR050109">
    <property type="entry name" value="HTH-type_TetR-like_transc_reg"/>
</dbReference>
<evidence type="ECO:0000259" key="3">
    <source>
        <dbReference type="PROSITE" id="PS50977"/>
    </source>
</evidence>
<feature type="DNA-binding region" description="H-T-H motif" evidence="2">
    <location>
        <begin position="38"/>
        <end position="57"/>
    </location>
</feature>
<organism evidence="4 5">
    <name type="scientific">Rhodococcus aetherivorans</name>
    <dbReference type="NCBI Taxonomy" id="191292"/>
    <lineage>
        <taxon>Bacteria</taxon>
        <taxon>Bacillati</taxon>
        <taxon>Actinomycetota</taxon>
        <taxon>Actinomycetes</taxon>
        <taxon>Mycobacteriales</taxon>
        <taxon>Nocardiaceae</taxon>
        <taxon>Rhodococcus</taxon>
    </lineage>
</organism>
<dbReference type="PANTHER" id="PTHR30055">
    <property type="entry name" value="HTH-TYPE TRANSCRIPTIONAL REGULATOR RUTR"/>
    <property type="match status" value="1"/>
</dbReference>
<dbReference type="PROSITE" id="PS50977">
    <property type="entry name" value="HTH_TETR_2"/>
    <property type="match status" value="1"/>
</dbReference>
<evidence type="ECO:0000256" key="2">
    <source>
        <dbReference type="PROSITE-ProRule" id="PRU00335"/>
    </source>
</evidence>
<dbReference type="Pfam" id="PF17932">
    <property type="entry name" value="TetR_C_24"/>
    <property type="match status" value="1"/>
</dbReference>
<dbReference type="InterPro" id="IPR036271">
    <property type="entry name" value="Tet_transcr_reg_TetR-rel_C_sf"/>
</dbReference>
<name>A0AA46P4Y1_9NOCA</name>
<feature type="domain" description="HTH tetR-type" evidence="3">
    <location>
        <begin position="15"/>
        <end position="75"/>
    </location>
</feature>
<dbReference type="GeneID" id="83619125"/>
<proteinExistence type="predicted"/>
<dbReference type="InterPro" id="IPR041490">
    <property type="entry name" value="KstR2_TetR_C"/>
</dbReference>